<sequence>MHFIVKMTRNKNIKRLLVTLIFLCVCIGVCEIFAAFKSLSLARCVTDGNRYKCHLADVMKMKETERLNYDGQRIDSDGIEQKAFTSKSSNVCLFDTSVDYSNATHIHKCVDLKIQNLVSTPICVYHPSVDVYVSKYIISQGSWEGVLILEVVKILQDNPRLSFLDLGCNVGIYTLAVAKFGRKVTALDANRKNLEMVATSLVKGNLTENVRLIWNALSDKEETVRFKHRIGNIGALQMVSGMAPINDSRGEESSKAIVLDDLVPLLRKQSLIIKMDIEAFELKAMSGGKKFFNEIDVKFLLMEWVYHRHTDDGARIIQFMIEREFIPVIPLQRLVPLQVVNRKTWPDDIMWIKSSKQVS</sequence>
<proteinExistence type="predicted"/>
<organism evidence="1 2">
    <name type="scientific">Dreissena polymorpha</name>
    <name type="common">Zebra mussel</name>
    <name type="synonym">Mytilus polymorpha</name>
    <dbReference type="NCBI Taxonomy" id="45954"/>
    <lineage>
        <taxon>Eukaryota</taxon>
        <taxon>Metazoa</taxon>
        <taxon>Spiralia</taxon>
        <taxon>Lophotrochozoa</taxon>
        <taxon>Mollusca</taxon>
        <taxon>Bivalvia</taxon>
        <taxon>Autobranchia</taxon>
        <taxon>Heteroconchia</taxon>
        <taxon>Euheterodonta</taxon>
        <taxon>Imparidentia</taxon>
        <taxon>Neoheterodontei</taxon>
        <taxon>Myida</taxon>
        <taxon>Dreissenoidea</taxon>
        <taxon>Dreissenidae</taxon>
        <taxon>Dreissena</taxon>
    </lineage>
</organism>
<reference evidence="1" key="2">
    <citation type="submission" date="2020-11" db="EMBL/GenBank/DDBJ databases">
        <authorList>
            <person name="McCartney M.A."/>
            <person name="Auch B."/>
            <person name="Kono T."/>
            <person name="Mallez S."/>
            <person name="Becker A."/>
            <person name="Gohl D.M."/>
            <person name="Silverstein K.A.T."/>
            <person name="Koren S."/>
            <person name="Bechman K.B."/>
            <person name="Herman A."/>
            <person name="Abrahante J.E."/>
            <person name="Garbe J."/>
        </authorList>
    </citation>
    <scope>NUCLEOTIDE SEQUENCE</scope>
    <source>
        <strain evidence="1">Duluth1</strain>
        <tissue evidence="1">Whole animal</tissue>
    </source>
</reference>
<name>A0A9D4E9P7_DREPO</name>
<gene>
    <name evidence="1" type="ORF">DPMN_176323</name>
</gene>
<dbReference type="InterPro" id="IPR029063">
    <property type="entry name" value="SAM-dependent_MTases_sf"/>
</dbReference>
<protein>
    <recommendedName>
        <fullName evidence="3">Methyltransferase FkbM domain-containing protein</fullName>
    </recommendedName>
</protein>
<keyword evidence="2" id="KW-1185">Reference proteome</keyword>
<dbReference type="EMBL" id="JAIWYP010000009">
    <property type="protein sequence ID" value="KAH3774929.1"/>
    <property type="molecule type" value="Genomic_DNA"/>
</dbReference>
<reference evidence="1" key="1">
    <citation type="journal article" date="2019" name="bioRxiv">
        <title>The Genome of the Zebra Mussel, Dreissena polymorpha: A Resource for Invasive Species Research.</title>
        <authorList>
            <person name="McCartney M.A."/>
            <person name="Auch B."/>
            <person name="Kono T."/>
            <person name="Mallez S."/>
            <person name="Zhang Y."/>
            <person name="Obille A."/>
            <person name="Becker A."/>
            <person name="Abrahante J.E."/>
            <person name="Garbe J."/>
            <person name="Badalamenti J.P."/>
            <person name="Herman A."/>
            <person name="Mangelson H."/>
            <person name="Liachko I."/>
            <person name="Sullivan S."/>
            <person name="Sone E.D."/>
            <person name="Koren S."/>
            <person name="Silverstein K.A.T."/>
            <person name="Beckman K.B."/>
            <person name="Gohl D.M."/>
        </authorList>
    </citation>
    <scope>NUCLEOTIDE SEQUENCE</scope>
    <source>
        <strain evidence="1">Duluth1</strain>
        <tissue evidence="1">Whole animal</tissue>
    </source>
</reference>
<dbReference type="CDD" id="cd02440">
    <property type="entry name" value="AdoMet_MTases"/>
    <property type="match status" value="1"/>
</dbReference>
<evidence type="ECO:0000313" key="1">
    <source>
        <dbReference type="EMBL" id="KAH3774929.1"/>
    </source>
</evidence>
<dbReference type="InterPro" id="IPR052514">
    <property type="entry name" value="SAM-dependent_MTase"/>
</dbReference>
<dbReference type="Proteomes" id="UP000828390">
    <property type="component" value="Unassembled WGS sequence"/>
</dbReference>
<dbReference type="InterPro" id="IPR006342">
    <property type="entry name" value="FkbM_mtfrase"/>
</dbReference>
<dbReference type="PANTHER" id="PTHR34203:SF15">
    <property type="entry name" value="SLL1173 PROTEIN"/>
    <property type="match status" value="1"/>
</dbReference>
<evidence type="ECO:0008006" key="3">
    <source>
        <dbReference type="Google" id="ProtNLM"/>
    </source>
</evidence>
<dbReference type="AlphaFoldDB" id="A0A9D4E9P7"/>
<accession>A0A9D4E9P7</accession>
<dbReference type="SUPFAM" id="SSF53335">
    <property type="entry name" value="S-adenosyl-L-methionine-dependent methyltransferases"/>
    <property type="match status" value="1"/>
</dbReference>
<evidence type="ECO:0000313" key="2">
    <source>
        <dbReference type="Proteomes" id="UP000828390"/>
    </source>
</evidence>
<dbReference type="NCBIfam" id="TIGR01444">
    <property type="entry name" value="fkbM_fam"/>
    <property type="match status" value="1"/>
</dbReference>
<dbReference type="PANTHER" id="PTHR34203">
    <property type="entry name" value="METHYLTRANSFERASE, FKBM FAMILY PROTEIN"/>
    <property type="match status" value="1"/>
</dbReference>
<dbReference type="Gene3D" id="3.40.50.150">
    <property type="entry name" value="Vaccinia Virus protein VP39"/>
    <property type="match status" value="1"/>
</dbReference>
<comment type="caution">
    <text evidence="1">The sequence shown here is derived from an EMBL/GenBank/DDBJ whole genome shotgun (WGS) entry which is preliminary data.</text>
</comment>